<evidence type="ECO:0000313" key="3">
    <source>
        <dbReference type="Proteomes" id="UP000265882"/>
    </source>
</evidence>
<evidence type="ECO:0000259" key="1">
    <source>
        <dbReference type="SMART" id="SM01058"/>
    </source>
</evidence>
<accession>A0A3A4NZE9</accession>
<proteinExistence type="predicted"/>
<organism evidence="2 3">
    <name type="scientific">Abyssobacteria bacterium (strain SURF_5)</name>
    <dbReference type="NCBI Taxonomy" id="2093360"/>
    <lineage>
        <taxon>Bacteria</taxon>
        <taxon>Pseudomonadati</taxon>
        <taxon>Candidatus Hydrogenedentota</taxon>
        <taxon>Candidatus Abyssobacteria</taxon>
    </lineage>
</organism>
<dbReference type="InterPro" id="IPR003711">
    <property type="entry name" value="CarD-like/TRCF_RID"/>
</dbReference>
<evidence type="ECO:0000313" key="2">
    <source>
        <dbReference type="EMBL" id="RJP23506.1"/>
    </source>
</evidence>
<sequence length="162" mass="18665">MLSQLKKGDIVIHPAHGASEVVAIERKEFSGQKRKFLVLKPIMFDMTVYIPEENADHAGLRRPVKRQHFGEVLKVLKQKESKSSDNWQRRFRAYNRKIQSGDLCQVAEVVRNLDRKNRTKGLSTTENILLERAFTILASEYVCVKNVEKEAAYAFFTRALSL</sequence>
<gene>
    <name evidence="2" type="ORF">C4520_05990</name>
</gene>
<comment type="caution">
    <text evidence="2">The sequence shown here is derived from an EMBL/GenBank/DDBJ whole genome shotgun (WGS) entry which is preliminary data.</text>
</comment>
<dbReference type="InterPro" id="IPR052531">
    <property type="entry name" value="CarD-like_regulator"/>
</dbReference>
<dbReference type="Gene3D" id="1.20.58.1290">
    <property type="entry name" value="CarD-like, C-terminal domain"/>
    <property type="match status" value="1"/>
</dbReference>
<reference evidence="2 3" key="1">
    <citation type="journal article" date="2017" name="ISME J.">
        <title>Energy and carbon metabolisms in a deep terrestrial subsurface fluid microbial community.</title>
        <authorList>
            <person name="Momper L."/>
            <person name="Jungbluth S.P."/>
            <person name="Lee M.D."/>
            <person name="Amend J.P."/>
        </authorList>
    </citation>
    <scope>NUCLEOTIDE SEQUENCE [LARGE SCALE GENOMIC DNA]</scope>
    <source>
        <strain evidence="2">SURF_5</strain>
    </source>
</reference>
<dbReference type="InterPro" id="IPR036101">
    <property type="entry name" value="CarD-like/TRCF_RID_sf"/>
</dbReference>
<dbReference type="Proteomes" id="UP000265882">
    <property type="component" value="Unassembled WGS sequence"/>
</dbReference>
<dbReference type="GO" id="GO:0009303">
    <property type="term" value="P:rRNA transcription"/>
    <property type="evidence" value="ECO:0007669"/>
    <property type="project" value="TreeGrafter"/>
</dbReference>
<dbReference type="Pfam" id="PF21095">
    <property type="entry name" value="CarD_C"/>
    <property type="match status" value="1"/>
</dbReference>
<feature type="domain" description="CarD-like/TRCF RNAP-interacting" evidence="1">
    <location>
        <begin position="4"/>
        <end position="114"/>
    </location>
</feature>
<dbReference type="PANTHER" id="PTHR38447:SF1">
    <property type="entry name" value="RNA POLYMERASE-BINDING TRANSCRIPTION FACTOR CARD"/>
    <property type="match status" value="1"/>
</dbReference>
<dbReference type="InterPro" id="IPR042215">
    <property type="entry name" value="CarD-like_C"/>
</dbReference>
<dbReference type="SMART" id="SM01058">
    <property type="entry name" value="CarD_TRCF"/>
    <property type="match status" value="1"/>
</dbReference>
<dbReference type="Gene3D" id="2.40.10.170">
    <property type="match status" value="1"/>
</dbReference>
<dbReference type="PANTHER" id="PTHR38447">
    <property type="entry name" value="TRANSCRIPTION FACTOR YDEB-RELATED"/>
    <property type="match status" value="1"/>
</dbReference>
<name>A0A3A4NZE9_ABYX5</name>
<dbReference type="EMBL" id="QZKU01000045">
    <property type="protein sequence ID" value="RJP23506.1"/>
    <property type="molecule type" value="Genomic_DNA"/>
</dbReference>
<dbReference type="AlphaFoldDB" id="A0A3A4NZE9"/>
<dbReference type="SUPFAM" id="SSF141259">
    <property type="entry name" value="CarD-like"/>
    <property type="match status" value="1"/>
</dbReference>
<dbReference type="InterPro" id="IPR048792">
    <property type="entry name" value="CarD_C"/>
</dbReference>
<dbReference type="Pfam" id="PF02559">
    <property type="entry name" value="CarD_TRCF_RID"/>
    <property type="match status" value="1"/>
</dbReference>
<protein>
    <submittedName>
        <fullName evidence="2">CarD family transcriptional regulator</fullName>
    </submittedName>
</protein>